<protein>
    <recommendedName>
        <fullName evidence="5">D-alanyl carrier protein</fullName>
        <shortName evidence="5">DCP</shortName>
    </recommendedName>
    <alternativeName>
        <fullName evidence="5">D-alanine--poly(phosphoribitol) ligase subunit 2</fullName>
    </alternativeName>
</protein>
<dbReference type="GO" id="GO:0005737">
    <property type="term" value="C:cytoplasm"/>
    <property type="evidence" value="ECO:0007669"/>
    <property type="project" value="UniProtKB-SubCell"/>
</dbReference>
<keyword evidence="4 5" id="KW-0961">Cell wall biogenesis/degradation</keyword>
<reference evidence="7 8" key="1">
    <citation type="submission" date="2016-11" db="EMBL/GenBank/DDBJ databases">
        <title>Interaction between Lactobacillus species and yeast in water kefir.</title>
        <authorList>
            <person name="Behr J."/>
            <person name="Xu D."/>
            <person name="Vogel R.F."/>
        </authorList>
    </citation>
    <scope>NUCLEOTIDE SEQUENCE [LARGE SCALE GENOMIC DNA]</scope>
    <source>
        <strain evidence="7 8">TMW 1.1827</strain>
    </source>
</reference>
<dbReference type="GO" id="GO:0070395">
    <property type="term" value="P:lipoteichoic acid biosynthetic process"/>
    <property type="evidence" value="ECO:0007669"/>
    <property type="project" value="UniProtKB-UniRule"/>
</dbReference>
<keyword evidence="1 5" id="KW-0596">Phosphopantetheine</keyword>
<feature type="modified residue" description="O-(pantetheine 4'-phosphoryl)serine" evidence="5">
    <location>
        <position position="39"/>
    </location>
</feature>
<evidence type="ECO:0000256" key="1">
    <source>
        <dbReference type="ARBA" id="ARBA00022450"/>
    </source>
</evidence>
<name>A0A3Q8CCH7_9LACO</name>
<evidence type="ECO:0000313" key="7">
    <source>
        <dbReference type="EMBL" id="AUJ32607.1"/>
    </source>
</evidence>
<dbReference type="InterPro" id="IPR003230">
    <property type="entry name" value="DltC"/>
</dbReference>
<evidence type="ECO:0000256" key="3">
    <source>
        <dbReference type="ARBA" id="ARBA00022553"/>
    </source>
</evidence>
<dbReference type="Pfam" id="PF00550">
    <property type="entry name" value="PP-binding"/>
    <property type="match status" value="1"/>
</dbReference>
<comment type="subcellular location">
    <subcellularLocation>
        <location evidence="5">Cytoplasm</location>
    </subcellularLocation>
</comment>
<evidence type="ECO:0000256" key="5">
    <source>
        <dbReference type="HAMAP-Rule" id="MF_00565"/>
    </source>
</evidence>
<dbReference type="InterPro" id="IPR036736">
    <property type="entry name" value="ACP-like_sf"/>
</dbReference>
<comment type="pathway">
    <text evidence="5">Cell wall biogenesis; lipoteichoic acid biosynthesis.</text>
</comment>
<dbReference type="GO" id="GO:0036370">
    <property type="term" value="F:D-alanyl carrier activity"/>
    <property type="evidence" value="ECO:0007669"/>
    <property type="project" value="UniProtKB-UniRule"/>
</dbReference>
<comment type="similarity">
    <text evidence="5">Belongs to the DltC family.</text>
</comment>
<dbReference type="GeneID" id="78520804"/>
<comment type="function">
    <text evidence="5">Carrier protein involved in the D-alanylation of lipoteichoic acid (LTA). The loading of thioester-linked D-alanine onto DltC is catalyzed by D-alanine--D-alanyl carrier protein ligase DltA. The DltC-carried D-alanyl group is further transferred to cell membrane phosphatidylglycerol (PG) by forming an ester bond, probably catalyzed by DltD. D-alanylation of LTA plays an important role in modulating the properties of the cell wall in Gram-positive bacteria, influencing the net charge of the cell wall.</text>
</comment>
<keyword evidence="8" id="KW-1185">Reference proteome</keyword>
<dbReference type="Gene3D" id="1.10.1200.10">
    <property type="entry name" value="ACP-like"/>
    <property type="match status" value="1"/>
</dbReference>
<organism evidence="7 8">
    <name type="scientific">Liquorilactobacillus nagelii</name>
    <dbReference type="NCBI Taxonomy" id="82688"/>
    <lineage>
        <taxon>Bacteria</taxon>
        <taxon>Bacillati</taxon>
        <taxon>Bacillota</taxon>
        <taxon>Bacilli</taxon>
        <taxon>Lactobacillales</taxon>
        <taxon>Lactobacillaceae</taxon>
        <taxon>Liquorilactobacillus</taxon>
    </lineage>
</organism>
<dbReference type="RefSeq" id="WP_057884729.1">
    <property type="nucleotide sequence ID" value="NZ_CP018180.1"/>
</dbReference>
<comment type="PTM">
    <text evidence="5">4'-phosphopantetheine is transferred from CoA to a specific serine of apo-DCP.</text>
</comment>
<dbReference type="SUPFAM" id="SSF47336">
    <property type="entry name" value="ACP-like"/>
    <property type="match status" value="1"/>
</dbReference>
<keyword evidence="7" id="KW-0436">Ligase</keyword>
<keyword evidence="3 5" id="KW-0597">Phosphoprotein</keyword>
<dbReference type="AlphaFoldDB" id="A0A3Q8CCH7"/>
<dbReference type="EMBL" id="CP018180">
    <property type="protein sequence ID" value="AUJ32607.1"/>
    <property type="molecule type" value="Genomic_DNA"/>
</dbReference>
<gene>
    <name evidence="5" type="primary">dltC</name>
    <name evidence="7" type="ORF">BSQ50_08725</name>
</gene>
<accession>A0A3Q8CCH7</accession>
<evidence type="ECO:0000313" key="8">
    <source>
        <dbReference type="Proteomes" id="UP000324497"/>
    </source>
</evidence>
<dbReference type="GO" id="GO:0071555">
    <property type="term" value="P:cell wall organization"/>
    <property type="evidence" value="ECO:0007669"/>
    <property type="project" value="UniProtKB-KW"/>
</dbReference>
<dbReference type="PROSITE" id="PS50075">
    <property type="entry name" value="CARRIER"/>
    <property type="match status" value="1"/>
</dbReference>
<dbReference type="NCBIfam" id="NF003464">
    <property type="entry name" value="PRK05087.1"/>
    <property type="match status" value="1"/>
</dbReference>
<dbReference type="KEGG" id="lng:BSQ50_08725"/>
<proteinExistence type="inferred from homology"/>
<dbReference type="InterPro" id="IPR009081">
    <property type="entry name" value="PP-bd_ACP"/>
</dbReference>
<evidence type="ECO:0000256" key="4">
    <source>
        <dbReference type="ARBA" id="ARBA00023316"/>
    </source>
</evidence>
<dbReference type="HAMAP" id="MF_00565">
    <property type="entry name" value="DltC"/>
    <property type="match status" value="1"/>
</dbReference>
<evidence type="ECO:0000256" key="2">
    <source>
        <dbReference type="ARBA" id="ARBA00022490"/>
    </source>
</evidence>
<dbReference type="Proteomes" id="UP000324497">
    <property type="component" value="Chromosome"/>
</dbReference>
<evidence type="ECO:0000259" key="6">
    <source>
        <dbReference type="PROSITE" id="PS50075"/>
    </source>
</evidence>
<feature type="domain" description="Carrier" evidence="6">
    <location>
        <begin position="1"/>
        <end position="81"/>
    </location>
</feature>
<dbReference type="NCBIfam" id="TIGR01688">
    <property type="entry name" value="dltC"/>
    <property type="match status" value="1"/>
</dbReference>
<dbReference type="GO" id="GO:0016874">
    <property type="term" value="F:ligase activity"/>
    <property type="evidence" value="ECO:0007669"/>
    <property type="project" value="UniProtKB-KW"/>
</dbReference>
<keyword evidence="2 5" id="KW-0963">Cytoplasm</keyword>
<dbReference type="UniPathway" id="UPA00556"/>
<sequence>MDDIKNKVIEVLADVTSTDEETVKGWDGQDLFGNGFLDSMGTVELLVQLQDELDIEVPVSEFDRSQWDTLDKICDQIRKLQK</sequence>